<keyword evidence="4 9" id="KW-0812">Transmembrane</keyword>
<keyword evidence="2" id="KW-0813">Transport</keyword>
<feature type="transmembrane region" description="Helical" evidence="9">
    <location>
        <begin position="118"/>
        <end position="140"/>
    </location>
</feature>
<dbReference type="GO" id="GO:0006865">
    <property type="term" value="P:amino acid transport"/>
    <property type="evidence" value="ECO:0007669"/>
    <property type="project" value="UniProtKB-KW"/>
</dbReference>
<dbReference type="CDD" id="cd06582">
    <property type="entry name" value="TM_PBP1_LivH_like"/>
    <property type="match status" value="1"/>
</dbReference>
<evidence type="ECO:0000256" key="5">
    <source>
        <dbReference type="ARBA" id="ARBA00022970"/>
    </source>
</evidence>
<evidence type="ECO:0000256" key="3">
    <source>
        <dbReference type="ARBA" id="ARBA00022475"/>
    </source>
</evidence>
<dbReference type="GO" id="GO:0005886">
    <property type="term" value="C:plasma membrane"/>
    <property type="evidence" value="ECO:0007669"/>
    <property type="project" value="UniProtKB-SubCell"/>
</dbReference>
<evidence type="ECO:0000313" key="11">
    <source>
        <dbReference type="Proteomes" id="UP000281962"/>
    </source>
</evidence>
<dbReference type="InterPro" id="IPR052157">
    <property type="entry name" value="BCAA_transport_permease"/>
</dbReference>
<feature type="non-terminal residue" evidence="10">
    <location>
        <position position="1"/>
    </location>
</feature>
<evidence type="ECO:0000256" key="8">
    <source>
        <dbReference type="ARBA" id="ARBA00037998"/>
    </source>
</evidence>
<organism evidence="10 11">
    <name type="scientific">Thermoproteota archaeon</name>
    <dbReference type="NCBI Taxonomy" id="2056631"/>
    <lineage>
        <taxon>Archaea</taxon>
        <taxon>Thermoproteota</taxon>
    </lineage>
</organism>
<evidence type="ECO:0000256" key="1">
    <source>
        <dbReference type="ARBA" id="ARBA00004651"/>
    </source>
</evidence>
<gene>
    <name evidence="10" type="ORF">DRJ21_01110</name>
</gene>
<accession>A0A497EUM9</accession>
<keyword evidence="6 9" id="KW-1133">Transmembrane helix</keyword>
<keyword evidence="5" id="KW-0029">Amino-acid transport</keyword>
<evidence type="ECO:0000256" key="4">
    <source>
        <dbReference type="ARBA" id="ARBA00022692"/>
    </source>
</evidence>
<feature type="transmembrane region" description="Helical" evidence="9">
    <location>
        <begin position="72"/>
        <end position="97"/>
    </location>
</feature>
<dbReference type="PANTHER" id="PTHR11795:SF445">
    <property type="entry name" value="AMINO ACID ABC TRANSPORTER PERMEASE PROTEIN"/>
    <property type="match status" value="1"/>
</dbReference>
<dbReference type="GO" id="GO:0022857">
    <property type="term" value="F:transmembrane transporter activity"/>
    <property type="evidence" value="ECO:0007669"/>
    <property type="project" value="InterPro"/>
</dbReference>
<reference evidence="10 11" key="1">
    <citation type="submission" date="2018-06" db="EMBL/GenBank/DDBJ databases">
        <title>Extensive metabolic versatility and redundancy in microbially diverse, dynamic hydrothermal sediments.</title>
        <authorList>
            <person name="Dombrowski N."/>
            <person name="Teske A."/>
            <person name="Baker B.J."/>
        </authorList>
    </citation>
    <scope>NUCLEOTIDE SEQUENCE [LARGE SCALE GENOMIC DNA]</scope>
    <source>
        <strain evidence="10">B30_G17</strain>
    </source>
</reference>
<evidence type="ECO:0000313" key="10">
    <source>
        <dbReference type="EMBL" id="RLE50965.1"/>
    </source>
</evidence>
<dbReference type="InterPro" id="IPR001851">
    <property type="entry name" value="ABC_transp_permease"/>
</dbReference>
<dbReference type="Proteomes" id="UP000281962">
    <property type="component" value="Unassembled WGS sequence"/>
</dbReference>
<dbReference type="Pfam" id="PF02653">
    <property type="entry name" value="BPD_transp_2"/>
    <property type="match status" value="1"/>
</dbReference>
<dbReference type="AlphaFoldDB" id="A0A497EUM9"/>
<evidence type="ECO:0000256" key="2">
    <source>
        <dbReference type="ARBA" id="ARBA00022448"/>
    </source>
</evidence>
<proteinExistence type="inferred from homology"/>
<comment type="caution">
    <text evidence="10">The sequence shown here is derived from an EMBL/GenBank/DDBJ whole genome shotgun (WGS) entry which is preliminary data.</text>
</comment>
<comment type="similarity">
    <text evidence="8">Belongs to the binding-protein-dependent transport system permease family. LivHM subfamily.</text>
</comment>
<feature type="transmembrane region" description="Helical" evidence="9">
    <location>
        <begin position="194"/>
        <end position="214"/>
    </location>
</feature>
<feature type="transmembrane region" description="Helical" evidence="9">
    <location>
        <begin position="21"/>
        <end position="39"/>
    </location>
</feature>
<evidence type="ECO:0000256" key="7">
    <source>
        <dbReference type="ARBA" id="ARBA00023136"/>
    </source>
</evidence>
<evidence type="ECO:0000256" key="6">
    <source>
        <dbReference type="ARBA" id="ARBA00022989"/>
    </source>
</evidence>
<name>A0A497EUM9_9CREN</name>
<evidence type="ECO:0000256" key="9">
    <source>
        <dbReference type="SAM" id="Phobius"/>
    </source>
</evidence>
<keyword evidence="3" id="KW-1003">Cell membrane</keyword>
<sequence length="218" mass="23421">VFILGVLTQKFIIEKILHAPLVSQITATFALLLIIRYGAEVFFGPFTRRVSTGYTGIILRYGAISFPLTRGIAFVASIIVTTALYFFLTKTYIGIALRAVSQNRIAAELLGIDVNKMYYLAFGLGVGISAVGGSLLSTFYPIYPEMGAFFCLIAFIIVVFGGFGSVFGAYISGIIIGVAECVSALFIPPTLKDVVAFGLFIIMVLIRPTGLFGAKLGL</sequence>
<dbReference type="EMBL" id="QMQY01000032">
    <property type="protein sequence ID" value="RLE50965.1"/>
    <property type="molecule type" value="Genomic_DNA"/>
</dbReference>
<protein>
    <submittedName>
        <fullName evidence="10">Branched-chain amino acid ABC transporter permease</fullName>
    </submittedName>
</protein>
<comment type="subcellular location">
    <subcellularLocation>
        <location evidence="1">Cell membrane</location>
        <topology evidence="1">Multi-pass membrane protein</topology>
    </subcellularLocation>
</comment>
<keyword evidence="7 9" id="KW-0472">Membrane</keyword>
<dbReference type="PANTHER" id="PTHR11795">
    <property type="entry name" value="BRANCHED-CHAIN AMINO ACID TRANSPORT SYSTEM PERMEASE PROTEIN LIVH"/>
    <property type="match status" value="1"/>
</dbReference>